<feature type="transmembrane region" description="Helical" evidence="1">
    <location>
        <begin position="36"/>
        <end position="59"/>
    </location>
</feature>
<organism evidence="2 3">
    <name type="scientific">Fructobacillus papyriferae</name>
    <dbReference type="NCBI Taxonomy" id="2713171"/>
    <lineage>
        <taxon>Bacteria</taxon>
        <taxon>Bacillati</taxon>
        <taxon>Bacillota</taxon>
        <taxon>Bacilli</taxon>
        <taxon>Lactobacillales</taxon>
        <taxon>Lactobacillaceae</taxon>
        <taxon>Fructobacillus</taxon>
    </lineage>
</organism>
<keyword evidence="1" id="KW-1133">Transmembrane helix</keyword>
<evidence type="ECO:0000313" key="3">
    <source>
        <dbReference type="Proteomes" id="UP001519418"/>
    </source>
</evidence>
<name>A0ABS5QPP4_9LACO</name>
<evidence type="ECO:0000256" key="1">
    <source>
        <dbReference type="SAM" id="Phobius"/>
    </source>
</evidence>
<evidence type="ECO:0000313" key="2">
    <source>
        <dbReference type="EMBL" id="MBS9335154.1"/>
    </source>
</evidence>
<keyword evidence="1" id="KW-0472">Membrane</keyword>
<protein>
    <submittedName>
        <fullName evidence="2">Uncharacterized protein</fullName>
    </submittedName>
</protein>
<accession>A0ABS5QPP4</accession>
<comment type="caution">
    <text evidence="2">The sequence shown here is derived from an EMBL/GenBank/DDBJ whole genome shotgun (WGS) entry which is preliminary data.</text>
</comment>
<keyword evidence="3" id="KW-1185">Reference proteome</keyword>
<dbReference type="RefSeq" id="WP_213819753.1">
    <property type="nucleotide sequence ID" value="NZ_JAAMFI010000002.1"/>
</dbReference>
<sequence>MRWFDPSRGNEVKKADRKVCFFCCLEKSGEGFNGNFYTFASLFIIISFFIIGSATLALLRFGKAFDMELAFPWQLPAQVTNGTKLADRADICQHLLYNCLVK</sequence>
<proteinExistence type="predicted"/>
<dbReference type="Proteomes" id="UP001519418">
    <property type="component" value="Unassembled WGS sequence"/>
</dbReference>
<keyword evidence="1" id="KW-0812">Transmembrane</keyword>
<reference evidence="2 3" key="1">
    <citation type="submission" date="2020-02" db="EMBL/GenBank/DDBJ databases">
        <title>Fructobacillus sp. isolated from paper mulberry of Taiwan.</title>
        <authorList>
            <person name="Lin S.-T."/>
        </authorList>
    </citation>
    <scope>NUCLEOTIDE SEQUENCE [LARGE SCALE GENOMIC DNA]</scope>
    <source>
        <strain evidence="2 3">M1-10</strain>
    </source>
</reference>
<dbReference type="EMBL" id="JAAMFI010000002">
    <property type="protein sequence ID" value="MBS9335154.1"/>
    <property type="molecule type" value="Genomic_DNA"/>
</dbReference>
<gene>
    <name evidence="2" type="ORF">G6R27_03795</name>
</gene>